<keyword evidence="4" id="KW-0812">Transmembrane</keyword>
<evidence type="ECO:0000256" key="1">
    <source>
        <dbReference type="ARBA" id="ARBA00004571"/>
    </source>
</evidence>
<evidence type="ECO:0000256" key="3">
    <source>
        <dbReference type="ARBA" id="ARBA00022452"/>
    </source>
</evidence>
<organism evidence="13 14">
    <name type="scientific">Mucilaginibacter psychrotolerans</name>
    <dbReference type="NCBI Taxonomy" id="1524096"/>
    <lineage>
        <taxon>Bacteria</taxon>
        <taxon>Pseudomonadati</taxon>
        <taxon>Bacteroidota</taxon>
        <taxon>Sphingobacteriia</taxon>
        <taxon>Sphingobacteriales</taxon>
        <taxon>Sphingobacteriaceae</taxon>
        <taxon>Mucilaginibacter</taxon>
    </lineage>
</organism>
<evidence type="ECO:0000256" key="10">
    <source>
        <dbReference type="SAM" id="MobiDB-lite"/>
    </source>
</evidence>
<evidence type="ECO:0000256" key="6">
    <source>
        <dbReference type="ARBA" id="ARBA00023114"/>
    </source>
</evidence>
<evidence type="ECO:0000256" key="7">
    <source>
        <dbReference type="ARBA" id="ARBA00023136"/>
    </source>
</evidence>
<evidence type="ECO:0000256" key="9">
    <source>
        <dbReference type="PROSITE-ProRule" id="PRU00473"/>
    </source>
</evidence>
<protein>
    <submittedName>
        <fullName evidence="13">OmpA family protein</fullName>
    </submittedName>
</protein>
<sequence>MNYSTLKKTAALSVAALLTAGMVSAQTTTTTTSADSTMSSGTTTAKVFGGRGQYKTFSIGVNAGVTSPFLAIGGTNEWTNADVSLGYGLSFRSQLAHSFGLQLDLHGGKVRAHNEDAAGNPTAFGNRAGYSTKFYSATLSGVVNVATIDYIRRKNAINFFITAGGGLSFYQPSVATSLADYNSGTYQFYRSDANGNPTSIGIPDATNKKRTVKELVIPIGVGVKFKLTDAVALNLGYTMNFLDGNNFDASYSAAKPQARDKYSYGYGGLEFTLGGKGKPNLDWVNPVAMMYDELYDETLRQEVAALKVRVTNVENAVNDLKKDSDGDGVSDQFDKCPNTPAGSVVDGSGCVLVINPIPPIPVPDPVIPYSNIQFEFDSSVLRTSSYPVLDATSADLRAKGATVQINGYASSEGTPAHNMSLSRDRANSVKTYLVNSGVAASNVKVKAYGETNPIADNSTEEGRVQNRRVSFIKK</sequence>
<reference evidence="13 14" key="1">
    <citation type="journal article" date="2017" name="Int. J. Syst. Evol. Microbiol.">
        <title>Mucilaginibacterpsychrotolerans sp. nov., isolated from peatlands.</title>
        <authorList>
            <person name="Deng Y."/>
            <person name="Shen L."/>
            <person name="Xu B."/>
            <person name="Liu Y."/>
            <person name="Gu Z."/>
            <person name="Liu H."/>
            <person name="Zhou Y."/>
        </authorList>
    </citation>
    <scope>NUCLEOTIDE SEQUENCE [LARGE SCALE GENOMIC DNA]</scope>
    <source>
        <strain evidence="13 14">NH7-4</strain>
    </source>
</reference>
<dbReference type="Gene3D" id="3.30.1330.60">
    <property type="entry name" value="OmpA-like domain"/>
    <property type="match status" value="1"/>
</dbReference>
<evidence type="ECO:0000256" key="4">
    <source>
        <dbReference type="ARBA" id="ARBA00022692"/>
    </source>
</evidence>
<keyword evidence="2" id="KW-0813">Transport</keyword>
<evidence type="ECO:0000256" key="8">
    <source>
        <dbReference type="ARBA" id="ARBA00023237"/>
    </source>
</evidence>
<keyword evidence="14" id="KW-1185">Reference proteome</keyword>
<accession>A0A4Y8S8K0</accession>
<keyword evidence="5" id="KW-0406">Ion transport</keyword>
<dbReference type="CDD" id="cd07185">
    <property type="entry name" value="OmpA_C-like"/>
    <property type="match status" value="1"/>
</dbReference>
<name>A0A4Y8S8K0_9SPHI</name>
<feature type="signal peptide" evidence="11">
    <location>
        <begin position="1"/>
        <end position="25"/>
    </location>
</feature>
<dbReference type="GO" id="GO:0009279">
    <property type="term" value="C:cell outer membrane"/>
    <property type="evidence" value="ECO:0007669"/>
    <property type="project" value="UniProtKB-SubCell"/>
</dbReference>
<comment type="caution">
    <text evidence="13">The sequence shown here is derived from an EMBL/GenBank/DDBJ whole genome shotgun (WGS) entry which is preliminary data.</text>
</comment>
<dbReference type="PANTHER" id="PTHR30329">
    <property type="entry name" value="STATOR ELEMENT OF FLAGELLAR MOTOR COMPLEX"/>
    <property type="match status" value="1"/>
</dbReference>
<keyword evidence="7 9" id="KW-0472">Membrane</keyword>
<dbReference type="PRINTS" id="PR01021">
    <property type="entry name" value="OMPADOMAIN"/>
</dbReference>
<dbReference type="PANTHER" id="PTHR30329:SF21">
    <property type="entry name" value="LIPOPROTEIN YIAD-RELATED"/>
    <property type="match status" value="1"/>
</dbReference>
<dbReference type="GO" id="GO:0005509">
    <property type="term" value="F:calcium ion binding"/>
    <property type="evidence" value="ECO:0007669"/>
    <property type="project" value="InterPro"/>
</dbReference>
<dbReference type="InterPro" id="IPR011250">
    <property type="entry name" value="OMP/PagP_B-barrel"/>
</dbReference>
<dbReference type="InterPro" id="IPR050330">
    <property type="entry name" value="Bact_OuterMem_StrucFunc"/>
</dbReference>
<dbReference type="RefSeq" id="WP_133234335.1">
    <property type="nucleotide sequence ID" value="NZ_SOZE01000026.1"/>
</dbReference>
<dbReference type="InterPro" id="IPR036737">
    <property type="entry name" value="OmpA-like_sf"/>
</dbReference>
<evidence type="ECO:0000313" key="13">
    <source>
        <dbReference type="EMBL" id="TFF34817.1"/>
    </source>
</evidence>
<dbReference type="SUPFAM" id="SSF56925">
    <property type="entry name" value="OMPA-like"/>
    <property type="match status" value="1"/>
</dbReference>
<dbReference type="OrthoDB" id="1522982at2"/>
<dbReference type="AlphaFoldDB" id="A0A4Y8S8K0"/>
<evidence type="ECO:0000256" key="2">
    <source>
        <dbReference type="ARBA" id="ARBA00022448"/>
    </source>
</evidence>
<evidence type="ECO:0000259" key="12">
    <source>
        <dbReference type="PROSITE" id="PS51123"/>
    </source>
</evidence>
<dbReference type="InterPro" id="IPR006664">
    <property type="entry name" value="OMP_bac"/>
</dbReference>
<evidence type="ECO:0000256" key="11">
    <source>
        <dbReference type="SAM" id="SignalP"/>
    </source>
</evidence>
<dbReference type="Proteomes" id="UP000297540">
    <property type="component" value="Unassembled WGS sequence"/>
</dbReference>
<evidence type="ECO:0000256" key="5">
    <source>
        <dbReference type="ARBA" id="ARBA00023065"/>
    </source>
</evidence>
<dbReference type="EMBL" id="SOZE01000026">
    <property type="protein sequence ID" value="TFF34817.1"/>
    <property type="molecule type" value="Genomic_DNA"/>
</dbReference>
<keyword evidence="8" id="KW-0998">Cell outer membrane</keyword>
<gene>
    <name evidence="13" type="ORF">E2R66_20760</name>
</gene>
<comment type="subcellular location">
    <subcellularLocation>
        <location evidence="1">Cell outer membrane</location>
        <topology evidence="1">Multi-pass membrane protein</topology>
    </subcellularLocation>
</comment>
<dbReference type="InterPro" id="IPR028974">
    <property type="entry name" value="TSP_type-3_rpt"/>
</dbReference>
<keyword evidence="6" id="KW-0626">Porin</keyword>
<dbReference type="GO" id="GO:0046930">
    <property type="term" value="C:pore complex"/>
    <property type="evidence" value="ECO:0007669"/>
    <property type="project" value="UniProtKB-KW"/>
</dbReference>
<dbReference type="PROSITE" id="PS51123">
    <property type="entry name" value="OMPA_2"/>
    <property type="match status" value="1"/>
</dbReference>
<dbReference type="GO" id="GO:0015288">
    <property type="term" value="F:porin activity"/>
    <property type="evidence" value="ECO:0007669"/>
    <property type="project" value="UniProtKB-KW"/>
</dbReference>
<dbReference type="GO" id="GO:0006811">
    <property type="term" value="P:monoatomic ion transport"/>
    <property type="evidence" value="ECO:0007669"/>
    <property type="project" value="UniProtKB-KW"/>
</dbReference>
<dbReference type="SUPFAM" id="SSF103088">
    <property type="entry name" value="OmpA-like"/>
    <property type="match status" value="1"/>
</dbReference>
<proteinExistence type="predicted"/>
<keyword evidence="11" id="KW-0732">Signal</keyword>
<dbReference type="Gene3D" id="2.40.160.20">
    <property type="match status" value="1"/>
</dbReference>
<dbReference type="Pfam" id="PF00691">
    <property type="entry name" value="OmpA"/>
    <property type="match status" value="1"/>
</dbReference>
<feature type="domain" description="OmpA-like" evidence="12">
    <location>
        <begin position="362"/>
        <end position="474"/>
    </location>
</feature>
<evidence type="ECO:0000313" key="14">
    <source>
        <dbReference type="Proteomes" id="UP000297540"/>
    </source>
</evidence>
<feature type="region of interest" description="Disordered" evidence="10">
    <location>
        <begin position="454"/>
        <end position="474"/>
    </location>
</feature>
<feature type="chain" id="PRO_5021414049" evidence="11">
    <location>
        <begin position="26"/>
        <end position="474"/>
    </location>
</feature>
<dbReference type="SUPFAM" id="SSF103647">
    <property type="entry name" value="TSP type-3 repeat"/>
    <property type="match status" value="1"/>
</dbReference>
<dbReference type="InterPro" id="IPR006665">
    <property type="entry name" value="OmpA-like"/>
</dbReference>
<keyword evidence="3" id="KW-1134">Transmembrane beta strand</keyword>